<dbReference type="AlphaFoldDB" id="A0A4Z0QVD1"/>
<dbReference type="InterPro" id="IPR008930">
    <property type="entry name" value="Terpenoid_cyclase/PrenylTrfase"/>
</dbReference>
<evidence type="ECO:0000256" key="3">
    <source>
        <dbReference type="ARBA" id="ARBA00022602"/>
    </source>
</evidence>
<dbReference type="SUPFAM" id="SSF48239">
    <property type="entry name" value="Terpenoid cyclases/Protein prenyltransferases"/>
    <property type="match status" value="2"/>
</dbReference>
<evidence type="ECO:0000256" key="8">
    <source>
        <dbReference type="ARBA" id="ARBA00030816"/>
    </source>
</evidence>
<keyword evidence="10" id="KW-0812">Transmembrane</keyword>
<dbReference type="PANTHER" id="PTHR11774:SF11">
    <property type="entry name" value="GERANYLGERANYL TRANSFERASE TYPE-2 SUBUNIT BETA"/>
    <property type="match status" value="1"/>
</dbReference>
<dbReference type="Gene3D" id="1.50.10.20">
    <property type="match status" value="1"/>
</dbReference>
<evidence type="ECO:0000256" key="7">
    <source>
        <dbReference type="ARBA" id="ARBA00022833"/>
    </source>
</evidence>
<dbReference type="GO" id="GO:0046872">
    <property type="term" value="F:metal ion binding"/>
    <property type="evidence" value="ECO:0007669"/>
    <property type="project" value="UniProtKB-KW"/>
</dbReference>
<accession>A0A4Z0QVD1</accession>
<evidence type="ECO:0000313" key="12">
    <source>
        <dbReference type="EMBL" id="TGE34742.1"/>
    </source>
</evidence>
<keyword evidence="5" id="KW-0479">Metal-binding</keyword>
<keyword evidence="10" id="KW-0472">Membrane</keyword>
<comment type="similarity">
    <text evidence="2">Belongs to the protein prenyltransferase subunit beta family.</text>
</comment>
<evidence type="ECO:0000256" key="10">
    <source>
        <dbReference type="SAM" id="Phobius"/>
    </source>
</evidence>
<dbReference type="GO" id="GO:0008318">
    <property type="term" value="F:protein prenyltransferase activity"/>
    <property type="evidence" value="ECO:0007669"/>
    <property type="project" value="InterPro"/>
</dbReference>
<evidence type="ECO:0000256" key="9">
    <source>
        <dbReference type="ARBA" id="ARBA00032766"/>
    </source>
</evidence>
<keyword evidence="6" id="KW-0677">Repeat</keyword>
<evidence type="ECO:0000256" key="5">
    <source>
        <dbReference type="ARBA" id="ARBA00022723"/>
    </source>
</evidence>
<evidence type="ECO:0000256" key="1">
    <source>
        <dbReference type="ARBA" id="ARBA00001947"/>
    </source>
</evidence>
<sequence length="563" mass="64698">MIKILRINSAITVRNVMIIFFILTVSLTIFSLYNTSIVWKSNTLNIFYKSENTDGGFSSLLCERKPFIYDTYYNNLFLMESNKLNPKTNGSLKSHLYNSQKEIKDISSVVILYDLSYLVDLQKKCGISFNDSYKQSIIKYILKLHNKDTGLFAINDSNIIESIGVTNACTKILSNLDYDFYYNNLNITINGLYEDPSIFNTSNNKWPIFNNLNAIEERIQISTITEKGIQFKNKLILDAKELLSKKPTDIRALANYIPAYELLRRLNINTPISEEFKSYLESVRNVDGGYGFLSSKTSDSQLTYRIYLLFPELVSVNDYINSIEKYRLKSGYFISREPIDSNIPHSYMALKIIKYLDGKIPSNLINYIQQASLNKTLDPDEFYFMNKALSELGLSNVSYGNISDNDSKLMIYELITCNNIDPMEKERVINTLKNLKKADGGYSFTEGSNLKDTYLILLAMTYVNETDTTSALIDWLLSMQKEDGGYSSEEDSNLMDTYYVLSIMNCIRYKPQNINMFENYINSKRDNENGGFSFSPNSISSIKATFYGLESEFLLKKLRTFNT</sequence>
<keyword evidence="4" id="KW-0808">Transferase</keyword>
<feature type="transmembrane region" description="Helical" evidence="10">
    <location>
        <begin position="12"/>
        <end position="33"/>
    </location>
</feature>
<keyword evidence="13" id="KW-1185">Reference proteome</keyword>
<keyword evidence="7" id="KW-0862">Zinc</keyword>
<proteinExistence type="inferred from homology"/>
<evidence type="ECO:0000313" key="13">
    <source>
        <dbReference type="Proteomes" id="UP000298460"/>
    </source>
</evidence>
<keyword evidence="3" id="KW-0637">Prenyltransferase</keyword>
<protein>
    <recommendedName>
        <fullName evidence="8">Geranylgeranyl transferase type II subunit beta</fullName>
    </recommendedName>
    <alternativeName>
        <fullName evidence="9">Type II protein geranyl-geranyltransferase subunit beta</fullName>
    </alternativeName>
</protein>
<comment type="caution">
    <text evidence="12">The sequence shown here is derived from an EMBL/GenBank/DDBJ whole genome shotgun (WGS) entry which is preliminary data.</text>
</comment>
<keyword evidence="10" id="KW-1133">Transmembrane helix</keyword>
<evidence type="ECO:0000256" key="6">
    <source>
        <dbReference type="ARBA" id="ARBA00022737"/>
    </source>
</evidence>
<comment type="cofactor">
    <cofactor evidence="1">
        <name>Zn(2+)</name>
        <dbReference type="ChEBI" id="CHEBI:29105"/>
    </cofactor>
</comment>
<dbReference type="OrthoDB" id="9758578at2"/>
<gene>
    <name evidence="12" type="ORF">E4K67_29035</name>
</gene>
<dbReference type="InterPro" id="IPR045089">
    <property type="entry name" value="PGGT1B-like"/>
</dbReference>
<dbReference type="Proteomes" id="UP000298460">
    <property type="component" value="Unassembled WGS sequence"/>
</dbReference>
<dbReference type="EMBL" id="SPQQ01000031">
    <property type="protein sequence ID" value="TGE34742.1"/>
    <property type="molecule type" value="Genomic_DNA"/>
</dbReference>
<dbReference type="PANTHER" id="PTHR11774">
    <property type="entry name" value="GERANYLGERANYL TRANSFERASE TYPE BETA SUBUNIT"/>
    <property type="match status" value="1"/>
</dbReference>
<organism evidence="12 13">
    <name type="scientific">Desulfosporosinus fructosivorans</name>
    <dbReference type="NCBI Taxonomy" id="2018669"/>
    <lineage>
        <taxon>Bacteria</taxon>
        <taxon>Bacillati</taxon>
        <taxon>Bacillota</taxon>
        <taxon>Clostridia</taxon>
        <taxon>Eubacteriales</taxon>
        <taxon>Desulfitobacteriaceae</taxon>
        <taxon>Desulfosporosinus</taxon>
    </lineage>
</organism>
<evidence type="ECO:0000256" key="4">
    <source>
        <dbReference type="ARBA" id="ARBA00022679"/>
    </source>
</evidence>
<dbReference type="InterPro" id="IPR001330">
    <property type="entry name" value="Prenyltrans"/>
</dbReference>
<feature type="domain" description="Prenyltransferase alpha-alpha toroid" evidence="11">
    <location>
        <begin position="256"/>
        <end position="370"/>
    </location>
</feature>
<feature type="domain" description="Prenyltransferase alpha-alpha toroid" evidence="11">
    <location>
        <begin position="419"/>
        <end position="559"/>
    </location>
</feature>
<reference evidence="12 13" key="1">
    <citation type="submission" date="2019-03" db="EMBL/GenBank/DDBJ databases">
        <title>Draft Genome Sequence of Desulfosporosinus fructosivorans Strain 63.6F, Isolated from Marine Sediment in the Baltic Sea.</title>
        <authorList>
            <person name="Hausmann B."/>
            <person name="Vandieken V."/>
            <person name="Pjevac P."/>
            <person name="Schreck K."/>
            <person name="Herbold C.W."/>
            <person name="Loy A."/>
        </authorList>
    </citation>
    <scope>NUCLEOTIDE SEQUENCE [LARGE SCALE GENOMIC DNA]</scope>
    <source>
        <strain evidence="12 13">63.6F</strain>
    </source>
</reference>
<dbReference type="RefSeq" id="WP_135553137.1">
    <property type="nucleotide sequence ID" value="NZ_SPQQ01000031.1"/>
</dbReference>
<evidence type="ECO:0000256" key="2">
    <source>
        <dbReference type="ARBA" id="ARBA00010497"/>
    </source>
</evidence>
<dbReference type="Pfam" id="PF00432">
    <property type="entry name" value="Prenyltrans"/>
    <property type="match status" value="2"/>
</dbReference>
<name>A0A4Z0QVD1_9FIRM</name>
<evidence type="ECO:0000259" key="11">
    <source>
        <dbReference type="Pfam" id="PF00432"/>
    </source>
</evidence>